<dbReference type="AlphaFoldDB" id="A0A401JD89"/>
<organism evidence="2 3">
    <name type="scientific">Sulfuriferula multivorans</name>
    <dbReference type="NCBI Taxonomy" id="1559896"/>
    <lineage>
        <taxon>Bacteria</taxon>
        <taxon>Pseudomonadati</taxon>
        <taxon>Pseudomonadota</taxon>
        <taxon>Betaproteobacteria</taxon>
        <taxon>Nitrosomonadales</taxon>
        <taxon>Sulfuricellaceae</taxon>
        <taxon>Sulfuriferula</taxon>
    </lineage>
</organism>
<keyword evidence="3" id="KW-1185">Reference proteome</keyword>
<name>A0A401JD89_9PROT</name>
<evidence type="ECO:0000313" key="2">
    <source>
        <dbReference type="EMBL" id="GBL45520.1"/>
    </source>
</evidence>
<dbReference type="PANTHER" id="PTHR46889">
    <property type="entry name" value="TRANSPOSASE INSF FOR INSERTION SEQUENCE IS3B-RELATED"/>
    <property type="match status" value="1"/>
</dbReference>
<sequence>MERFFLNLKMERVWQRDYANFDEAKHDITDYIVGFYNCTRLHSTLGYLSPAAFERKMAVKQPIAVSENT</sequence>
<dbReference type="SUPFAM" id="SSF53098">
    <property type="entry name" value="Ribonuclease H-like"/>
    <property type="match status" value="1"/>
</dbReference>
<reference evidence="2 3" key="1">
    <citation type="journal article" date="2019" name="Front. Microbiol.">
        <title>Genomes of Neutrophilic Sulfur-Oxidizing Chemolithoautotrophs Representing 9 Proteobacterial Species From 8 Genera.</title>
        <authorList>
            <person name="Watanabe T."/>
            <person name="Kojima H."/>
            <person name="Umezawa K."/>
            <person name="Hori C."/>
            <person name="Takasuka T.E."/>
            <person name="Kato Y."/>
            <person name="Fukui M."/>
        </authorList>
    </citation>
    <scope>NUCLEOTIDE SEQUENCE [LARGE SCALE GENOMIC DNA]</scope>
    <source>
        <strain evidence="2 3">TTN</strain>
    </source>
</reference>
<gene>
    <name evidence="2" type="ORF">SFMTTN_1330</name>
</gene>
<dbReference type="Pfam" id="PF13333">
    <property type="entry name" value="rve_2"/>
    <property type="match status" value="1"/>
</dbReference>
<dbReference type="PANTHER" id="PTHR46889:SF4">
    <property type="entry name" value="TRANSPOSASE INSO FOR INSERTION SEQUENCE ELEMENT IS911B-RELATED"/>
    <property type="match status" value="1"/>
</dbReference>
<protein>
    <submittedName>
        <fullName evidence="2">Mobile element protein</fullName>
    </submittedName>
</protein>
<evidence type="ECO:0000313" key="3">
    <source>
        <dbReference type="Proteomes" id="UP000286806"/>
    </source>
</evidence>
<dbReference type="GO" id="GO:0015074">
    <property type="term" value="P:DNA integration"/>
    <property type="evidence" value="ECO:0007669"/>
    <property type="project" value="InterPro"/>
</dbReference>
<dbReference type="InterPro" id="IPR050900">
    <property type="entry name" value="Transposase_IS3/IS150/IS904"/>
</dbReference>
<accession>A0A401JD89</accession>
<dbReference type="EMBL" id="BGOW01000013">
    <property type="protein sequence ID" value="GBL45520.1"/>
    <property type="molecule type" value="Genomic_DNA"/>
</dbReference>
<dbReference type="Proteomes" id="UP000286806">
    <property type="component" value="Unassembled WGS sequence"/>
</dbReference>
<dbReference type="InterPro" id="IPR012337">
    <property type="entry name" value="RNaseH-like_sf"/>
</dbReference>
<evidence type="ECO:0000259" key="1">
    <source>
        <dbReference type="Pfam" id="PF13333"/>
    </source>
</evidence>
<comment type="caution">
    <text evidence="2">The sequence shown here is derived from an EMBL/GenBank/DDBJ whole genome shotgun (WGS) entry which is preliminary data.</text>
</comment>
<feature type="domain" description="Integrase catalytic" evidence="1">
    <location>
        <begin position="2"/>
        <end position="56"/>
    </location>
</feature>
<proteinExistence type="predicted"/>
<dbReference type="InterPro" id="IPR001584">
    <property type="entry name" value="Integrase_cat-core"/>
</dbReference>